<dbReference type="AlphaFoldDB" id="A0A0B5DX16"/>
<name>A0A0B5DX16_9RHOB</name>
<dbReference type="Gene3D" id="3.90.1200.10">
    <property type="match status" value="1"/>
</dbReference>
<dbReference type="STRING" id="1208324.P73_2849"/>
<organism evidence="2 3">
    <name type="scientific">Celeribacter indicus</name>
    <dbReference type="NCBI Taxonomy" id="1208324"/>
    <lineage>
        <taxon>Bacteria</taxon>
        <taxon>Pseudomonadati</taxon>
        <taxon>Pseudomonadota</taxon>
        <taxon>Alphaproteobacteria</taxon>
        <taxon>Rhodobacterales</taxon>
        <taxon>Roseobacteraceae</taxon>
        <taxon>Celeribacter</taxon>
    </lineage>
</organism>
<evidence type="ECO:0000313" key="3">
    <source>
        <dbReference type="Proteomes" id="UP000031521"/>
    </source>
</evidence>
<dbReference type="HOGENOM" id="CLU_055115_0_0_5"/>
<evidence type="ECO:0000259" key="1">
    <source>
        <dbReference type="Pfam" id="PF01636"/>
    </source>
</evidence>
<keyword evidence="3" id="KW-1185">Reference proteome</keyword>
<dbReference type="SUPFAM" id="SSF56112">
    <property type="entry name" value="Protein kinase-like (PK-like)"/>
    <property type="match status" value="1"/>
</dbReference>
<reference evidence="2 3" key="1">
    <citation type="journal article" date="2014" name="Int. J. Syst. Evol. Microbiol.">
        <title>Celeribacter indicus sp. nov., a polycyclic aromatic hydrocarbon-degrading bacterium from deep-sea sediment and reclassification of Huaishuia halophila as Celeribacter halophilus comb. nov.</title>
        <authorList>
            <person name="Lai Q."/>
            <person name="Cao J."/>
            <person name="Yuan J."/>
            <person name="Li F."/>
            <person name="Shao Z."/>
        </authorList>
    </citation>
    <scope>NUCLEOTIDE SEQUENCE [LARGE SCALE GENOMIC DNA]</scope>
    <source>
        <strain evidence="2">P73</strain>
    </source>
</reference>
<dbReference type="GO" id="GO:0016740">
    <property type="term" value="F:transferase activity"/>
    <property type="evidence" value="ECO:0007669"/>
    <property type="project" value="UniProtKB-KW"/>
</dbReference>
<protein>
    <submittedName>
        <fullName evidence="2">Aminoglycoside phosphotransferase</fullName>
    </submittedName>
</protein>
<dbReference type="InterPro" id="IPR002575">
    <property type="entry name" value="Aminoglycoside_PTrfase"/>
</dbReference>
<feature type="domain" description="Aminoglycoside phosphotransferase" evidence="1">
    <location>
        <begin position="76"/>
        <end position="251"/>
    </location>
</feature>
<dbReference type="EMBL" id="CP004393">
    <property type="protein sequence ID" value="AJE47564.1"/>
    <property type="molecule type" value="Genomic_DNA"/>
</dbReference>
<proteinExistence type="predicted"/>
<dbReference type="Pfam" id="PF01636">
    <property type="entry name" value="APH"/>
    <property type="match status" value="1"/>
</dbReference>
<keyword evidence="2" id="KW-0808">Transferase</keyword>
<sequence>MSVLVDDAMMAEAVRAAGLSMEGATDGPAALASPSYRALESRSVLTGGAFVKRMHPEMRDGFDLGAAMACATMAGEAGAGPRVIWSDAGMGAIAMEALGPGWITLRQDGLQRPEVVEGAMAAMRRLHAGPEIPSRFDPFAQIDRLIAAFGAEGVARPDDILWLRRVIGMAEGLAEGVVPAPCRNDGSASNLMAGPEGQVMLVDFDRAGMNDPLYDVGCLLAEVTDHERDMRAGYIAYAGAFDEAGFARARLWSHVDDMLHALWARLMAHRSERRSVEWIKYGEWRLLRLRIALSHPLYEEKIRLTGEAA</sequence>
<dbReference type="Proteomes" id="UP000031521">
    <property type="component" value="Chromosome"/>
</dbReference>
<dbReference type="OrthoDB" id="179763at2"/>
<gene>
    <name evidence="2" type="ORF">P73_2849</name>
</gene>
<evidence type="ECO:0000313" key="2">
    <source>
        <dbReference type="EMBL" id="AJE47564.1"/>
    </source>
</evidence>
<dbReference type="InterPro" id="IPR011009">
    <property type="entry name" value="Kinase-like_dom_sf"/>
</dbReference>
<dbReference type="RefSeq" id="WP_043870095.1">
    <property type="nucleotide sequence ID" value="NZ_CP004393.1"/>
</dbReference>
<dbReference type="KEGG" id="cid:P73_2849"/>
<accession>A0A0B5DX16</accession>